<organism evidence="1 2">
    <name type="scientific">Streptomyces globosus</name>
    <dbReference type="NCBI Taxonomy" id="68209"/>
    <lineage>
        <taxon>Bacteria</taxon>
        <taxon>Bacillati</taxon>
        <taxon>Actinomycetota</taxon>
        <taxon>Actinomycetes</taxon>
        <taxon>Kitasatosporales</taxon>
        <taxon>Streptomycetaceae</taxon>
        <taxon>Streptomyces</taxon>
    </lineage>
</organism>
<name>A0A344UAW4_9ACTN</name>
<accession>A0A344UAW4</accession>
<proteinExistence type="predicted"/>
<dbReference type="OrthoDB" id="8565707at2"/>
<gene>
    <name evidence="1" type="ORF">C0216_31525</name>
</gene>
<geneLocation type="plasmid" evidence="1 2">
    <name>unnamed2</name>
</geneLocation>
<dbReference type="Proteomes" id="UP000252004">
    <property type="component" value="Plasmid unnamed2"/>
</dbReference>
<dbReference type="KEGG" id="sgz:C0216_31525"/>
<dbReference type="AlphaFoldDB" id="A0A344UAW4"/>
<keyword evidence="2" id="KW-1185">Reference proteome</keyword>
<reference evidence="1 2" key="1">
    <citation type="submission" date="2018-01" db="EMBL/GenBank/DDBJ databases">
        <title>Draft genome Sequence of streptomyces globosus LZH-48.</title>
        <authorList>
            <person name="Ran K."/>
            <person name="Li Z."/>
            <person name="Wei S."/>
            <person name="Dong R."/>
        </authorList>
    </citation>
    <scope>NUCLEOTIDE SEQUENCE [LARGE SCALE GENOMIC DNA]</scope>
    <source>
        <strain evidence="1 2">LZH-48</strain>
        <plasmid evidence="1 2">unnamed2</plasmid>
    </source>
</reference>
<evidence type="ECO:0000313" key="1">
    <source>
        <dbReference type="EMBL" id="AXE28035.1"/>
    </source>
</evidence>
<sequence>MSKAKTVMQQAVPAILAGWFVASVLSQHPDRSYDKLRKADKTGTGILIPNWRFFAPNPAVDDQHFLYRLATADKSEHTEWREVYSIAPRKLVHAFWFPGRRIEKAIFDVASTLLHNPGAMTPLHQEAKEGAYHLINEFVRQRLTPEPGYPLFQVMLVRYSGYDHSEDPKYDMVFDYEEVNR</sequence>
<protein>
    <submittedName>
        <fullName evidence="1">Uncharacterized protein</fullName>
    </submittedName>
</protein>
<evidence type="ECO:0000313" key="2">
    <source>
        <dbReference type="Proteomes" id="UP000252004"/>
    </source>
</evidence>
<keyword evidence="1" id="KW-0614">Plasmid</keyword>
<dbReference type="RefSeq" id="WP_114059196.1">
    <property type="nucleotide sequence ID" value="NZ_CP030864.1"/>
</dbReference>
<dbReference type="EMBL" id="CP030864">
    <property type="protein sequence ID" value="AXE28035.1"/>
    <property type="molecule type" value="Genomic_DNA"/>
</dbReference>